<organism evidence="2">
    <name type="scientific">bioreactor metagenome</name>
    <dbReference type="NCBI Taxonomy" id="1076179"/>
    <lineage>
        <taxon>unclassified sequences</taxon>
        <taxon>metagenomes</taxon>
        <taxon>ecological metagenomes</taxon>
    </lineage>
</organism>
<keyword evidence="1" id="KW-1133">Transmembrane helix</keyword>
<evidence type="ECO:0000256" key="1">
    <source>
        <dbReference type="SAM" id="Phobius"/>
    </source>
</evidence>
<protein>
    <submittedName>
        <fullName evidence="2">Uncharacterized protein</fullName>
    </submittedName>
</protein>
<comment type="caution">
    <text evidence="2">The sequence shown here is derived from an EMBL/GenBank/DDBJ whole genome shotgun (WGS) entry which is preliminary data.</text>
</comment>
<gene>
    <name evidence="2" type="ORF">SDC9_186926</name>
</gene>
<dbReference type="EMBL" id="VSSQ01095184">
    <property type="protein sequence ID" value="MPN39398.1"/>
    <property type="molecule type" value="Genomic_DNA"/>
</dbReference>
<feature type="transmembrane region" description="Helical" evidence="1">
    <location>
        <begin position="12"/>
        <end position="29"/>
    </location>
</feature>
<name>A0A645HK53_9ZZZZ</name>
<sequence>MLELVLWCAADALHLLGRVALVVLLHQLVDAARVLQRRISLDVAVFAELVVPGLLVVGALFFVVAGEDAIHEFKVIAHDEAEVRVVVHVLVMDLVVGEQVVDHTAQEDDVTARPDRGVEVRHRG</sequence>
<proteinExistence type="predicted"/>
<accession>A0A645HK53</accession>
<keyword evidence="1" id="KW-0472">Membrane</keyword>
<dbReference type="AlphaFoldDB" id="A0A645HK53"/>
<feature type="transmembrane region" description="Helical" evidence="1">
    <location>
        <begin position="41"/>
        <end position="64"/>
    </location>
</feature>
<reference evidence="2" key="1">
    <citation type="submission" date="2019-08" db="EMBL/GenBank/DDBJ databases">
        <authorList>
            <person name="Kucharzyk K."/>
            <person name="Murdoch R.W."/>
            <person name="Higgins S."/>
            <person name="Loffler F."/>
        </authorList>
    </citation>
    <scope>NUCLEOTIDE SEQUENCE</scope>
</reference>
<keyword evidence="1" id="KW-0812">Transmembrane</keyword>
<evidence type="ECO:0000313" key="2">
    <source>
        <dbReference type="EMBL" id="MPN39398.1"/>
    </source>
</evidence>